<dbReference type="Pfam" id="PF20431">
    <property type="entry name" value="E_motif"/>
    <property type="match status" value="1"/>
</dbReference>
<dbReference type="InterPro" id="IPR035929">
    <property type="entry name" value="CoaB-like_sf"/>
</dbReference>
<evidence type="ECO:0000259" key="7">
    <source>
        <dbReference type="Pfam" id="PF14432"/>
    </source>
</evidence>
<comment type="caution">
    <text evidence="8">The sequence shown here is derived from an EMBL/GenBank/DDBJ whole genome shotgun (WGS) entry which is preliminary data.</text>
</comment>
<name>A0A9Q1GS50_9CARY</name>
<feature type="domain" description="DYW" evidence="7">
    <location>
        <begin position="542"/>
        <end position="613"/>
    </location>
</feature>
<dbReference type="GO" id="GO:0003723">
    <property type="term" value="F:RNA binding"/>
    <property type="evidence" value="ECO:0007669"/>
    <property type="project" value="InterPro"/>
</dbReference>
<dbReference type="InterPro" id="IPR007085">
    <property type="entry name" value="DNA/pantothenate-metab_flavo_C"/>
</dbReference>
<evidence type="ECO:0000313" key="9">
    <source>
        <dbReference type="Proteomes" id="UP001153076"/>
    </source>
</evidence>
<feature type="repeat" description="PPR" evidence="4">
    <location>
        <begin position="98"/>
        <end position="132"/>
    </location>
</feature>
<dbReference type="GO" id="GO:0008270">
    <property type="term" value="F:zinc ion binding"/>
    <property type="evidence" value="ECO:0007669"/>
    <property type="project" value="InterPro"/>
</dbReference>
<dbReference type="InterPro" id="IPR046960">
    <property type="entry name" value="PPR_At4g14850-like_plant"/>
</dbReference>
<dbReference type="Pfam" id="PF13041">
    <property type="entry name" value="PPR_2"/>
    <property type="match status" value="3"/>
</dbReference>
<dbReference type="PANTHER" id="PTHR47926:SF456">
    <property type="entry name" value="PENTATRICOPEPTIDE REPEAT-CONTAINING PROTEIN ELI1, CHLOROPLASTIC"/>
    <property type="match status" value="1"/>
</dbReference>
<evidence type="ECO:0000259" key="6">
    <source>
        <dbReference type="Pfam" id="PF04127"/>
    </source>
</evidence>
<evidence type="ECO:0000256" key="1">
    <source>
        <dbReference type="ARBA" id="ARBA00005703"/>
    </source>
</evidence>
<feature type="repeat" description="PPR" evidence="4">
    <location>
        <begin position="327"/>
        <end position="361"/>
    </location>
</feature>
<evidence type="ECO:0000256" key="3">
    <source>
        <dbReference type="ARBA" id="ARBA00022737"/>
    </source>
</evidence>
<organism evidence="8 9">
    <name type="scientific">Carnegiea gigantea</name>
    <dbReference type="NCBI Taxonomy" id="171969"/>
    <lineage>
        <taxon>Eukaryota</taxon>
        <taxon>Viridiplantae</taxon>
        <taxon>Streptophyta</taxon>
        <taxon>Embryophyta</taxon>
        <taxon>Tracheophyta</taxon>
        <taxon>Spermatophyta</taxon>
        <taxon>Magnoliopsida</taxon>
        <taxon>eudicotyledons</taxon>
        <taxon>Gunneridae</taxon>
        <taxon>Pentapetalae</taxon>
        <taxon>Caryophyllales</taxon>
        <taxon>Cactineae</taxon>
        <taxon>Cactaceae</taxon>
        <taxon>Cactoideae</taxon>
        <taxon>Echinocereeae</taxon>
        <taxon>Carnegiea</taxon>
    </lineage>
</organism>
<keyword evidence="9" id="KW-1185">Reference proteome</keyword>
<dbReference type="AlphaFoldDB" id="A0A9Q1GS50"/>
<evidence type="ECO:0000256" key="5">
    <source>
        <dbReference type="SAM" id="MobiDB-lite"/>
    </source>
</evidence>
<comment type="similarity">
    <text evidence="2">Belongs to the PPR family. PCMP-H subfamily.</text>
</comment>
<feature type="region of interest" description="Disordered" evidence="5">
    <location>
        <begin position="1"/>
        <end position="36"/>
    </location>
</feature>
<dbReference type="FunFam" id="1.25.40.10:FF:000031">
    <property type="entry name" value="Pentatricopeptide repeat-containing protein mitochondrial"/>
    <property type="match status" value="1"/>
</dbReference>
<dbReference type="PANTHER" id="PTHR47926">
    <property type="entry name" value="PENTATRICOPEPTIDE REPEAT-CONTAINING PROTEIN"/>
    <property type="match status" value="1"/>
</dbReference>
<dbReference type="Gene3D" id="1.25.40.10">
    <property type="entry name" value="Tetratricopeptide repeat domain"/>
    <property type="match status" value="4"/>
</dbReference>
<accession>A0A9Q1GS50</accession>
<dbReference type="FunFam" id="1.25.40.10:FF:000454">
    <property type="entry name" value="Pentatricopeptide repeat-containing protein At3g47530"/>
    <property type="match status" value="1"/>
</dbReference>
<dbReference type="InterPro" id="IPR011990">
    <property type="entry name" value="TPR-like_helical_dom_sf"/>
</dbReference>
<evidence type="ECO:0000256" key="4">
    <source>
        <dbReference type="PROSITE-ProRule" id="PRU00708"/>
    </source>
</evidence>
<proteinExistence type="inferred from homology"/>
<reference evidence="8" key="1">
    <citation type="submission" date="2022-04" db="EMBL/GenBank/DDBJ databases">
        <title>Carnegiea gigantea Genome sequencing and assembly v2.</title>
        <authorList>
            <person name="Copetti D."/>
            <person name="Sanderson M.J."/>
            <person name="Burquez A."/>
            <person name="Wojciechowski M.F."/>
        </authorList>
    </citation>
    <scope>NUCLEOTIDE SEQUENCE</scope>
    <source>
        <strain evidence="8">SGP5-SGP5p</strain>
        <tissue evidence="8">Aerial part</tissue>
    </source>
</reference>
<dbReference type="Pfam" id="PF01535">
    <property type="entry name" value="PPR"/>
    <property type="match status" value="2"/>
</dbReference>
<sequence length="952" mass="105187">MSSAPLFTSQPPPPTSPPPTTRSAIPSPPSGNRPPPERLAFLLGKCKALPQLLQIHAVILRQGHENNPILNFKLQKYYSSLGRFDRSVSLFRRTANPDVFFFTGMINAHSARGLHHEAIDLYVQMLCQCVEPNAFTFSSLLKSCSIRDGVLLHSQVIKFGLGGNLFVMTGLLDVYAKGGDVVSARQVFDTMPERSLVSMTAMLTCYAKHGNLDDARVLFDGLEERDVVSWNVMIDGYTQHARPNDALVLFRRMLKAKVKPTDITILSVLSACGQLGALELGRWVHSYTVNNGIQANVRVDTSLIDMYGKCGSLEDARVVFDKIPAKDVVVWNSMIVGYAMHGFSQEALQLFDEMCRMGFRPTDITFIGVLNACAHAGLVSEGKKFFSYMKEAYNLEPKVEHYGCMVNLLGRAGHLEEAYELVKSPNMDPDPVLWGTLLGACKLHGNVSLGEEIVKFLVSRNLANDGTFVLLSNIYAAVGNWEGVAKVRAMMKETGILKEPGCSSIEINNKVHEFLAGDLRHSKSKEIYMMLEEINQRLKAHGYSPKIETVLHNVGEKEKEQSLAVHSERLAIAFGLISTSPGTTIKIVKNLRVCSDCHAVTKLISKITGRRIVALLLSKQCPGRVCMYRSTNLSTLGLIPAPSPAKASRELVLFLLGNHRRAIAAGDRRSGPSRNPVTFRRRSCGETSGRRIVCVTSGGTTVPLEQRCVRYIDNFSSGHRGAASTEGTCQPYCRSLPDDPLLECFESTGGSNIEVQQSQAEAVKKAITNYHAAVEAGHLLKLQFTTIFEYLQLLHMIAIELRNLGPHVMFYLAAAVSDFYVPWASMVEHKIQSASGPLDMRLAQVPKMLSVLRKDWAPLAFCVSFKLETDSKILLEKAAAALRKYNMHAVVANELATRKEEVTLVTLHGNACIHRDKTLPGDDVERPLIQLLVEQHTAYIENNIQGQVTSHQ</sequence>
<feature type="domain" description="DNA/pantothenate metabolism flavoprotein C-terminal" evidence="6">
    <location>
        <begin position="807"/>
        <end position="899"/>
    </location>
</feature>
<dbReference type="Proteomes" id="UP001153076">
    <property type="component" value="Unassembled WGS sequence"/>
</dbReference>
<comment type="similarity">
    <text evidence="1">Belongs to the PPC synthetase family.</text>
</comment>
<feature type="repeat" description="PPR" evidence="4">
    <location>
        <begin position="226"/>
        <end position="260"/>
    </location>
</feature>
<dbReference type="GO" id="GO:0003824">
    <property type="term" value="F:catalytic activity"/>
    <property type="evidence" value="ECO:0007669"/>
    <property type="project" value="UniProtKB-ARBA"/>
</dbReference>
<protein>
    <recommendedName>
        <fullName evidence="10">Pentatricopeptide repeat-containing protein</fullName>
    </recommendedName>
</protein>
<feature type="repeat" description="PPR" evidence="4">
    <location>
        <begin position="164"/>
        <end position="198"/>
    </location>
</feature>
<dbReference type="FunFam" id="1.25.40.10:FF:000939">
    <property type="entry name" value="Pentatricopeptide repeat-containing protein ELI1, chloroplastic"/>
    <property type="match status" value="1"/>
</dbReference>
<dbReference type="SUPFAM" id="SSF102645">
    <property type="entry name" value="CoaB-like"/>
    <property type="match status" value="1"/>
</dbReference>
<dbReference type="GO" id="GO:0009451">
    <property type="term" value="P:RNA modification"/>
    <property type="evidence" value="ECO:0007669"/>
    <property type="project" value="InterPro"/>
</dbReference>
<gene>
    <name evidence="8" type="ORF">Cgig2_011094</name>
</gene>
<dbReference type="NCBIfam" id="TIGR00756">
    <property type="entry name" value="PPR"/>
    <property type="match status" value="4"/>
</dbReference>
<evidence type="ECO:0000313" key="8">
    <source>
        <dbReference type="EMBL" id="KAJ8425128.1"/>
    </source>
</evidence>
<dbReference type="InterPro" id="IPR002885">
    <property type="entry name" value="PPR_rpt"/>
</dbReference>
<dbReference type="Pfam" id="PF14432">
    <property type="entry name" value="DYW_deaminase"/>
    <property type="match status" value="1"/>
</dbReference>
<dbReference type="EMBL" id="JAKOGI010001538">
    <property type="protein sequence ID" value="KAJ8425128.1"/>
    <property type="molecule type" value="Genomic_DNA"/>
</dbReference>
<feature type="compositionally biased region" description="Pro residues" evidence="5">
    <location>
        <begin position="10"/>
        <end position="34"/>
    </location>
</feature>
<dbReference type="InterPro" id="IPR032867">
    <property type="entry name" value="DYW_dom"/>
</dbReference>
<dbReference type="GO" id="GO:0015937">
    <property type="term" value="P:coenzyme A biosynthetic process"/>
    <property type="evidence" value="ECO:0007669"/>
    <property type="project" value="UniProtKB-ARBA"/>
</dbReference>
<evidence type="ECO:0008006" key="10">
    <source>
        <dbReference type="Google" id="ProtNLM"/>
    </source>
</evidence>
<dbReference type="Pfam" id="PF04127">
    <property type="entry name" value="DFP"/>
    <property type="match status" value="1"/>
</dbReference>
<dbReference type="InterPro" id="IPR046848">
    <property type="entry name" value="E_motif"/>
</dbReference>
<keyword evidence="3" id="KW-0677">Repeat</keyword>
<dbReference type="Gene3D" id="3.40.50.10300">
    <property type="entry name" value="CoaB-like"/>
    <property type="match status" value="1"/>
</dbReference>
<evidence type="ECO:0000256" key="2">
    <source>
        <dbReference type="ARBA" id="ARBA00006643"/>
    </source>
</evidence>
<dbReference type="OrthoDB" id="185373at2759"/>
<dbReference type="PROSITE" id="PS51375">
    <property type="entry name" value="PPR"/>
    <property type="match status" value="4"/>
</dbReference>